<keyword evidence="3" id="KW-1185">Reference proteome</keyword>
<dbReference type="EMBL" id="MU853789">
    <property type="protein sequence ID" value="KAK3940940.1"/>
    <property type="molecule type" value="Genomic_DNA"/>
</dbReference>
<dbReference type="Proteomes" id="UP001303473">
    <property type="component" value="Unassembled WGS sequence"/>
</dbReference>
<accession>A0AAN6S595</accession>
<feature type="region of interest" description="Disordered" evidence="1">
    <location>
        <begin position="406"/>
        <end position="437"/>
    </location>
</feature>
<evidence type="ECO:0000313" key="2">
    <source>
        <dbReference type="EMBL" id="KAK3940940.1"/>
    </source>
</evidence>
<proteinExistence type="predicted"/>
<reference evidence="3" key="1">
    <citation type="journal article" date="2023" name="Mol. Phylogenet. Evol.">
        <title>Genome-scale phylogeny and comparative genomics of the fungal order Sordariales.</title>
        <authorList>
            <person name="Hensen N."/>
            <person name="Bonometti L."/>
            <person name="Westerberg I."/>
            <person name="Brannstrom I.O."/>
            <person name="Guillou S."/>
            <person name="Cros-Aarteil S."/>
            <person name="Calhoun S."/>
            <person name="Haridas S."/>
            <person name="Kuo A."/>
            <person name="Mondo S."/>
            <person name="Pangilinan J."/>
            <person name="Riley R."/>
            <person name="LaButti K."/>
            <person name="Andreopoulos B."/>
            <person name="Lipzen A."/>
            <person name="Chen C."/>
            <person name="Yan M."/>
            <person name="Daum C."/>
            <person name="Ng V."/>
            <person name="Clum A."/>
            <person name="Steindorff A."/>
            <person name="Ohm R.A."/>
            <person name="Martin F."/>
            <person name="Silar P."/>
            <person name="Natvig D.O."/>
            <person name="Lalanne C."/>
            <person name="Gautier V."/>
            <person name="Ament-Velasquez S.L."/>
            <person name="Kruys A."/>
            <person name="Hutchinson M.I."/>
            <person name="Powell A.J."/>
            <person name="Barry K."/>
            <person name="Miller A.N."/>
            <person name="Grigoriev I.V."/>
            <person name="Debuchy R."/>
            <person name="Gladieux P."/>
            <person name="Hiltunen Thoren M."/>
            <person name="Johannesson H."/>
        </authorList>
    </citation>
    <scope>NUCLEOTIDE SEQUENCE [LARGE SCALE GENOMIC DNA]</scope>
    <source>
        <strain evidence="3">CBS 340.73</strain>
    </source>
</reference>
<feature type="compositionally biased region" description="Basic and acidic residues" evidence="1">
    <location>
        <begin position="413"/>
        <end position="425"/>
    </location>
</feature>
<name>A0AAN6S595_9PEZI</name>
<sequence>MAPRPPPLPPAGHHADFIRRFTERESQNRITKRPKALTAAQHAALREQLKDVHFLKPDYAANTKVNVAGILRKWKRYCETAKLVGSWQEVINKADRAMTMDFLFHLCEAYKIKSWGTSWEYFRQYKQLCASATGRYMDRNDSREVLKWHDAVLVALFDLQPPNSREKGVADSGDLLALLTFNIAYDTDICPTERHRIQRAGCYIGLACTGARAAEFVDNERKKPKDGCWEELFGPKSIGASSDDDGKDEEMALDDDSRLLEELLSQETAGRGRPKALCYEDILLMVVRHPETGEDVLAMSIKFITTKEQTTSQSRKTIFFFTPTRRLIFCLISVIVSLAIADRAFHAPSLTSARRVFETKNLGPVKCTPLRWKEEWLKRPVFRRFNGPIVSEDEPLQYHKLRDDMGRQSLDSGSEKEMEPKDWRRGAANKANGKAPDAVRDQMMRHDPKWATFNSAYINENVQFHLQNAVLDEPTEDSLIGMVSHIGLMRDPRASKDMVPDEVWDDLEPDPEIVALEAEREQLKGGRYRIKGTENEQRIRELTKLIASKKAQRKKTFRKEYRKDYFYNRPTWDIERQAAGEEDEDEGYIEPVIDLRIPERAQLAEIHRNQPEDLSSAELLELRIQAAELQVALCHKREKVKRDRIRRTAPTDVIIKEESPRPDHFPLLMDRRQCPECIGDEGLSYEERTFTYCRPAVMYDHFDREHANQLRRAEQILCKHPICTREALKHKIMYLFKDAIQAMDLNQLLKGFIQFTDLIRSEDSIRSKTLTRTRNLIRLGDSVELQDLIQLPLKSLIRQEDLIRLFNSLIRLEDIIQFKHRIASEDLDRFEDMNQFRSLNHFKNHIARVHGIKLRHDRM</sequence>
<dbReference type="PANTHER" id="PTHR37535:SF3">
    <property type="entry name" value="FLUG DOMAIN-CONTAINING PROTEIN"/>
    <property type="match status" value="1"/>
</dbReference>
<dbReference type="PANTHER" id="PTHR37535">
    <property type="entry name" value="FLUG DOMAIN PROTEIN"/>
    <property type="match status" value="1"/>
</dbReference>
<evidence type="ECO:0000313" key="3">
    <source>
        <dbReference type="Proteomes" id="UP001303473"/>
    </source>
</evidence>
<protein>
    <submittedName>
        <fullName evidence="2">FluG domain-containing protein</fullName>
    </submittedName>
</protein>
<gene>
    <name evidence="2" type="ORF">QBC46DRAFT_341016</name>
</gene>
<dbReference type="InterPro" id="IPR021842">
    <property type="entry name" value="DUF3435"/>
</dbReference>
<dbReference type="Pfam" id="PF11917">
    <property type="entry name" value="DUF3435"/>
    <property type="match status" value="1"/>
</dbReference>
<evidence type="ECO:0000256" key="1">
    <source>
        <dbReference type="SAM" id="MobiDB-lite"/>
    </source>
</evidence>
<comment type="caution">
    <text evidence="2">The sequence shown here is derived from an EMBL/GenBank/DDBJ whole genome shotgun (WGS) entry which is preliminary data.</text>
</comment>
<organism evidence="2 3">
    <name type="scientific">Diplogelasinospora grovesii</name>
    <dbReference type="NCBI Taxonomy" id="303347"/>
    <lineage>
        <taxon>Eukaryota</taxon>
        <taxon>Fungi</taxon>
        <taxon>Dikarya</taxon>
        <taxon>Ascomycota</taxon>
        <taxon>Pezizomycotina</taxon>
        <taxon>Sordariomycetes</taxon>
        <taxon>Sordariomycetidae</taxon>
        <taxon>Sordariales</taxon>
        <taxon>Diplogelasinosporaceae</taxon>
        <taxon>Diplogelasinospora</taxon>
    </lineage>
</organism>
<dbReference type="AlphaFoldDB" id="A0AAN6S595"/>